<dbReference type="PANTHER" id="PTHR34387">
    <property type="entry name" value="SLR1258 PROTEIN"/>
    <property type="match status" value="1"/>
</dbReference>
<feature type="chain" id="PRO_5037837050" evidence="1">
    <location>
        <begin position="33"/>
        <end position="242"/>
    </location>
</feature>
<dbReference type="KEGG" id="xdi:EZH22_25510"/>
<evidence type="ECO:0000313" key="2">
    <source>
        <dbReference type="EMBL" id="QRG06279.1"/>
    </source>
</evidence>
<evidence type="ECO:0000313" key="3">
    <source>
        <dbReference type="Proteomes" id="UP000596427"/>
    </source>
</evidence>
<sequence length="242" mass="25176">MRQTSFRRSYPLGRLLAGALAAAIVFAVPAGAATLTVVGEARVTAAPDMAVLSTGTVTTAKTADDALGANSKAVAAVIETLKAAGIAASDIATANFSVQPQYSYPQQGSREAPKLMGFEVRNSVRVTVRSLDSLGALLDRVVQSGANQASGLTFALSDPAKLQREAQIASVKEGMDQAKALAAAAGLRLTRITSIQPEGQSMPILPQPMMMKADMARAPVPVEAGEIEVRARTVIVYEVEPL</sequence>
<accession>A0A974SIK4</accession>
<evidence type="ECO:0000256" key="1">
    <source>
        <dbReference type="SAM" id="SignalP"/>
    </source>
</evidence>
<dbReference type="RefSeq" id="WP_203193187.1">
    <property type="nucleotide sequence ID" value="NZ_CP063362.1"/>
</dbReference>
<protein>
    <submittedName>
        <fullName evidence="2">SIMPL domain-containing protein</fullName>
    </submittedName>
</protein>
<proteinExistence type="predicted"/>
<dbReference type="InterPro" id="IPR052022">
    <property type="entry name" value="26kDa_periplasmic_antigen"/>
</dbReference>
<dbReference type="EMBL" id="CP063362">
    <property type="protein sequence ID" value="QRG06279.1"/>
    <property type="molecule type" value="Genomic_DNA"/>
</dbReference>
<dbReference type="PANTHER" id="PTHR34387:SF1">
    <property type="entry name" value="PERIPLASMIC IMMUNOGENIC PROTEIN"/>
    <property type="match status" value="1"/>
</dbReference>
<dbReference type="Proteomes" id="UP000596427">
    <property type="component" value="Chromosome"/>
</dbReference>
<keyword evidence="1" id="KW-0732">Signal</keyword>
<reference evidence="2 3" key="1">
    <citation type="submission" date="2020-10" db="EMBL/GenBank/DDBJ databases">
        <title>Degradation of 1,4-Dioxane by Xanthobacter sp. YN2, via a Novel Group-2 Soluble Di-Iron Monooxygenase.</title>
        <authorList>
            <person name="Ma F."/>
            <person name="Wang Y."/>
            <person name="Yang J."/>
            <person name="Guo H."/>
            <person name="Su D."/>
            <person name="Yu L."/>
        </authorList>
    </citation>
    <scope>NUCLEOTIDE SEQUENCE [LARGE SCALE GENOMIC DNA]</scope>
    <source>
        <strain evidence="2 3">YN2</strain>
    </source>
</reference>
<name>A0A974SIK4_9HYPH</name>
<dbReference type="Gene3D" id="3.30.110.170">
    <property type="entry name" value="Protein of unknown function (DUF541), domain 1"/>
    <property type="match status" value="1"/>
</dbReference>
<dbReference type="GO" id="GO:0006974">
    <property type="term" value="P:DNA damage response"/>
    <property type="evidence" value="ECO:0007669"/>
    <property type="project" value="TreeGrafter"/>
</dbReference>
<feature type="signal peptide" evidence="1">
    <location>
        <begin position="1"/>
        <end position="32"/>
    </location>
</feature>
<keyword evidence="3" id="KW-1185">Reference proteome</keyword>
<dbReference type="Gene3D" id="3.30.70.2970">
    <property type="entry name" value="Protein of unknown function (DUF541), domain 2"/>
    <property type="match status" value="1"/>
</dbReference>
<dbReference type="Pfam" id="PF04402">
    <property type="entry name" value="SIMPL"/>
    <property type="match status" value="1"/>
</dbReference>
<gene>
    <name evidence="2" type="ORF">EZH22_25510</name>
</gene>
<organism evidence="2 3">
    <name type="scientific">Xanthobacter dioxanivorans</name>
    <dbReference type="NCBI Taxonomy" id="2528964"/>
    <lineage>
        <taxon>Bacteria</taxon>
        <taxon>Pseudomonadati</taxon>
        <taxon>Pseudomonadota</taxon>
        <taxon>Alphaproteobacteria</taxon>
        <taxon>Hyphomicrobiales</taxon>
        <taxon>Xanthobacteraceae</taxon>
        <taxon>Xanthobacter</taxon>
    </lineage>
</organism>
<dbReference type="InterPro" id="IPR007497">
    <property type="entry name" value="SIMPL/DUF541"/>
</dbReference>
<dbReference type="AlphaFoldDB" id="A0A974SIK4"/>